<dbReference type="InterPro" id="IPR025609">
    <property type="entry name" value="Lsm14-like_N"/>
</dbReference>
<dbReference type="InterPro" id="IPR010920">
    <property type="entry name" value="LSM_dom_sf"/>
</dbReference>
<feature type="compositionally biased region" description="Polar residues" evidence="3">
    <location>
        <begin position="223"/>
        <end position="235"/>
    </location>
</feature>
<dbReference type="GO" id="GO:0033962">
    <property type="term" value="P:P-body assembly"/>
    <property type="evidence" value="ECO:0007669"/>
    <property type="project" value="TreeGrafter"/>
</dbReference>
<sequence>MSEFLGSRISLISKSDIRYVGKLANINSDDSTVSLENVRSFGTEGRRGNPDDELPPSDQVYEYIVFRGTDVKDLRIEEGPSAKENLPPAVPNDPAIVGARPQGAPQAPPQGAPQGPGPLGHPGPHGPGNQQGPPYFQPPPYMGGWGRGGPSPGPGGPFGGMPYPPHPGWFPPGQEFPPMGPGGPAPWNYPGFPPGAGGPGGPPGLAGPPGVPGAPGAPGAGRQSANQTPSSQGPSQKPAPIGPAADKKPATPSQRAQPPPVEPKGSSQPPMQVPTPSGPPPPVESKPSAEEVNATAASLNASVTQAVNPETKGIPTGPKSGRPAQILPAIPLPVALTAKAQQSQAAAKPASEQSTAATAAALRDATQAAKEAVAIAMAQMEATVAQQNTQGAAVDNLTKKVNEMRVNAAIRGGPHARGAARGRGPRPAKVEVPDSDFDFATANAKFNKEELHREAATGSPLTEAANGDSVQAVAAADTGDSVEPAYNKSRSFFDNISSDLKDRENATQKPGGREWRGEEQRKNMETFGQGSVDGGYRGYRGGRGGP</sequence>
<evidence type="ECO:0000259" key="4">
    <source>
        <dbReference type="PROSITE" id="PS51512"/>
    </source>
</evidence>
<feature type="compositionally biased region" description="Pro residues" evidence="3">
    <location>
        <begin position="271"/>
        <end position="284"/>
    </location>
</feature>
<dbReference type="PROSITE" id="PS52002">
    <property type="entry name" value="SM"/>
    <property type="match status" value="1"/>
</dbReference>
<feature type="domain" description="Sm" evidence="7">
    <location>
        <begin position="1"/>
        <end position="80"/>
    </location>
</feature>
<organism evidence="8 9">
    <name type="scientific">Cladorrhinum samala</name>
    <dbReference type="NCBI Taxonomy" id="585594"/>
    <lineage>
        <taxon>Eukaryota</taxon>
        <taxon>Fungi</taxon>
        <taxon>Dikarya</taxon>
        <taxon>Ascomycota</taxon>
        <taxon>Pezizomycotina</taxon>
        <taxon>Sordariomycetes</taxon>
        <taxon>Sordariomycetidae</taxon>
        <taxon>Sordariales</taxon>
        <taxon>Podosporaceae</taxon>
        <taxon>Cladorrhinum</taxon>
    </lineage>
</organism>
<dbReference type="PANTHER" id="PTHR13586:SF0">
    <property type="entry name" value="TRAILER HITCH, ISOFORM H"/>
    <property type="match status" value="1"/>
</dbReference>
<dbReference type="Proteomes" id="UP001321749">
    <property type="component" value="Unassembled WGS sequence"/>
</dbReference>
<reference evidence="8" key="1">
    <citation type="journal article" date="2023" name="Mol. Phylogenet. Evol.">
        <title>Genome-scale phylogeny and comparative genomics of the fungal order Sordariales.</title>
        <authorList>
            <person name="Hensen N."/>
            <person name="Bonometti L."/>
            <person name="Westerberg I."/>
            <person name="Brannstrom I.O."/>
            <person name="Guillou S."/>
            <person name="Cros-Aarteil S."/>
            <person name="Calhoun S."/>
            <person name="Haridas S."/>
            <person name="Kuo A."/>
            <person name="Mondo S."/>
            <person name="Pangilinan J."/>
            <person name="Riley R."/>
            <person name="LaButti K."/>
            <person name="Andreopoulos B."/>
            <person name="Lipzen A."/>
            <person name="Chen C."/>
            <person name="Yan M."/>
            <person name="Daum C."/>
            <person name="Ng V."/>
            <person name="Clum A."/>
            <person name="Steindorff A."/>
            <person name="Ohm R.A."/>
            <person name="Martin F."/>
            <person name="Silar P."/>
            <person name="Natvig D.O."/>
            <person name="Lalanne C."/>
            <person name="Gautier V."/>
            <person name="Ament-Velasquez S.L."/>
            <person name="Kruys A."/>
            <person name="Hutchinson M.I."/>
            <person name="Powell A.J."/>
            <person name="Barry K."/>
            <person name="Miller A.N."/>
            <person name="Grigoriev I.V."/>
            <person name="Debuchy R."/>
            <person name="Gladieux P."/>
            <person name="Hiltunen Thoren M."/>
            <person name="Johannesson H."/>
        </authorList>
    </citation>
    <scope>NUCLEOTIDE SEQUENCE</scope>
    <source>
        <strain evidence="8">PSN324</strain>
    </source>
</reference>
<accession>A0AAV9HP17</accession>
<comment type="caution">
    <text evidence="8">The sequence shown here is derived from an EMBL/GenBank/DDBJ whole genome shotgun (WGS) entry which is preliminary data.</text>
</comment>
<dbReference type="CDD" id="cd01736">
    <property type="entry name" value="LSm14_N"/>
    <property type="match status" value="1"/>
</dbReference>
<dbReference type="InterPro" id="IPR047575">
    <property type="entry name" value="Sm"/>
</dbReference>
<feature type="domain" description="DFDF" evidence="4">
    <location>
        <begin position="425"/>
        <end position="461"/>
    </location>
</feature>
<dbReference type="Pfam" id="PF09532">
    <property type="entry name" value="FDF"/>
    <property type="match status" value="1"/>
</dbReference>
<reference evidence="8" key="2">
    <citation type="submission" date="2023-06" db="EMBL/GenBank/DDBJ databases">
        <authorList>
            <consortium name="Lawrence Berkeley National Laboratory"/>
            <person name="Mondo S.J."/>
            <person name="Hensen N."/>
            <person name="Bonometti L."/>
            <person name="Westerberg I."/>
            <person name="Brannstrom I.O."/>
            <person name="Guillou S."/>
            <person name="Cros-Aarteil S."/>
            <person name="Calhoun S."/>
            <person name="Haridas S."/>
            <person name="Kuo A."/>
            <person name="Pangilinan J."/>
            <person name="Riley R."/>
            <person name="Labutti K."/>
            <person name="Andreopoulos B."/>
            <person name="Lipzen A."/>
            <person name="Chen C."/>
            <person name="Yanf M."/>
            <person name="Daum C."/>
            <person name="Ng V."/>
            <person name="Clum A."/>
            <person name="Steindorff A."/>
            <person name="Ohm R."/>
            <person name="Martin F."/>
            <person name="Silar P."/>
            <person name="Natvig D."/>
            <person name="Lalanne C."/>
            <person name="Gautier V."/>
            <person name="Ament-Velasquez S.L."/>
            <person name="Kruys A."/>
            <person name="Hutchinson M.I."/>
            <person name="Powell A.J."/>
            <person name="Barry K."/>
            <person name="Miller A.N."/>
            <person name="Grigoriev I.V."/>
            <person name="Debuchy R."/>
            <person name="Gladieux P."/>
            <person name="Thoren M.H."/>
            <person name="Johannesson H."/>
        </authorList>
    </citation>
    <scope>NUCLEOTIDE SEQUENCE</scope>
    <source>
        <strain evidence="8">PSN324</strain>
    </source>
</reference>
<dbReference type="PANTHER" id="PTHR13586">
    <property type="entry name" value="SCD6 PROTEIN-RELATED"/>
    <property type="match status" value="1"/>
</dbReference>
<feature type="region of interest" description="Disordered" evidence="3">
    <location>
        <begin position="80"/>
        <end position="325"/>
    </location>
</feature>
<dbReference type="GO" id="GO:0000932">
    <property type="term" value="C:P-body"/>
    <property type="evidence" value="ECO:0007669"/>
    <property type="project" value="TreeGrafter"/>
</dbReference>
<feature type="region of interest" description="Disordered" evidence="3">
    <location>
        <begin position="338"/>
        <end position="370"/>
    </location>
</feature>
<dbReference type="Pfam" id="PF12701">
    <property type="entry name" value="LSM14"/>
    <property type="match status" value="1"/>
</dbReference>
<feature type="region of interest" description="Disordered" evidence="3">
    <location>
        <begin position="410"/>
        <end position="433"/>
    </location>
</feature>
<feature type="compositionally biased region" description="Basic and acidic residues" evidence="3">
    <location>
        <begin position="499"/>
        <end position="524"/>
    </location>
</feature>
<feature type="compositionally biased region" description="Gly residues" evidence="3">
    <location>
        <begin position="531"/>
        <end position="546"/>
    </location>
</feature>
<dbReference type="PROSITE" id="PS51512">
    <property type="entry name" value="DFDF"/>
    <property type="match status" value="1"/>
</dbReference>
<evidence type="ECO:0000313" key="9">
    <source>
        <dbReference type="Proteomes" id="UP001321749"/>
    </source>
</evidence>
<feature type="compositionally biased region" description="Low complexity" evidence="3">
    <location>
        <begin position="338"/>
        <end position="369"/>
    </location>
</feature>
<feature type="compositionally biased region" description="Pro residues" evidence="3">
    <location>
        <begin position="162"/>
        <end position="184"/>
    </location>
</feature>
<gene>
    <name evidence="8" type="ORF">QBC42DRAFT_88808</name>
</gene>
<feature type="domain" description="FFD box profile" evidence="5">
    <location>
        <begin position="484"/>
        <end position="500"/>
    </location>
</feature>
<dbReference type="SUPFAM" id="SSF50182">
    <property type="entry name" value="Sm-like ribonucleoproteins"/>
    <property type="match status" value="1"/>
</dbReference>
<evidence type="ECO:0000256" key="2">
    <source>
        <dbReference type="PROSITE-ProRule" id="PRU00869"/>
    </source>
</evidence>
<dbReference type="SMART" id="SM01271">
    <property type="entry name" value="LSM14"/>
    <property type="match status" value="1"/>
</dbReference>
<feature type="compositionally biased region" description="Polar residues" evidence="3">
    <location>
        <begin position="295"/>
        <end position="308"/>
    </location>
</feature>
<evidence type="ECO:0000256" key="3">
    <source>
        <dbReference type="SAM" id="MobiDB-lite"/>
    </source>
</evidence>
<evidence type="ECO:0000313" key="8">
    <source>
        <dbReference type="EMBL" id="KAK4461795.1"/>
    </source>
</evidence>
<dbReference type="InterPro" id="IPR025762">
    <property type="entry name" value="DFDF"/>
</dbReference>
<dbReference type="AlphaFoldDB" id="A0AAV9HP17"/>
<feature type="short sequence motif" description="TFG box" evidence="2">
    <location>
        <begin position="511"/>
        <end position="531"/>
    </location>
</feature>
<feature type="short sequence motif" description="FFD box" evidence="1">
    <location>
        <begin position="484"/>
        <end position="500"/>
    </location>
</feature>
<evidence type="ECO:0000259" key="5">
    <source>
        <dbReference type="PROSITE" id="PS51513"/>
    </source>
</evidence>
<dbReference type="PROSITE" id="PS51513">
    <property type="entry name" value="FFD"/>
    <property type="match status" value="1"/>
</dbReference>
<protein>
    <submittedName>
        <fullName evidence="8">Scd6-like Sm domain-containing protein</fullName>
    </submittedName>
</protein>
<dbReference type="InterPro" id="IPR025761">
    <property type="entry name" value="FFD_box"/>
</dbReference>
<dbReference type="EMBL" id="MU864984">
    <property type="protein sequence ID" value="KAK4461795.1"/>
    <property type="molecule type" value="Genomic_DNA"/>
</dbReference>
<feature type="domain" description="TFG box profile" evidence="6">
    <location>
        <begin position="511"/>
        <end position="531"/>
    </location>
</feature>
<feature type="compositionally biased region" description="Pro residues" evidence="3">
    <location>
        <begin position="200"/>
        <end position="212"/>
    </location>
</feature>
<dbReference type="PROSITE" id="PS51536">
    <property type="entry name" value="TFG"/>
    <property type="match status" value="1"/>
</dbReference>
<dbReference type="InterPro" id="IPR019050">
    <property type="entry name" value="FDF_dom"/>
</dbReference>
<proteinExistence type="predicted"/>
<feature type="compositionally biased region" description="Pro residues" evidence="3">
    <location>
        <begin position="106"/>
        <end position="125"/>
    </location>
</feature>
<dbReference type="SMART" id="SM01199">
    <property type="entry name" value="FDF"/>
    <property type="match status" value="1"/>
</dbReference>
<feature type="region of interest" description="Disordered" evidence="3">
    <location>
        <begin position="497"/>
        <end position="546"/>
    </location>
</feature>
<dbReference type="Gene3D" id="2.30.30.100">
    <property type="match status" value="1"/>
</dbReference>
<evidence type="ECO:0000259" key="6">
    <source>
        <dbReference type="PROSITE" id="PS51536"/>
    </source>
</evidence>
<keyword evidence="9" id="KW-1185">Reference proteome</keyword>
<dbReference type="GO" id="GO:0003729">
    <property type="term" value="F:mRNA binding"/>
    <property type="evidence" value="ECO:0007669"/>
    <property type="project" value="TreeGrafter"/>
</dbReference>
<dbReference type="GO" id="GO:0034063">
    <property type="term" value="P:stress granule assembly"/>
    <property type="evidence" value="ECO:0007669"/>
    <property type="project" value="TreeGrafter"/>
</dbReference>
<evidence type="ECO:0000259" key="7">
    <source>
        <dbReference type="PROSITE" id="PS52002"/>
    </source>
</evidence>
<name>A0AAV9HP17_9PEZI</name>
<dbReference type="InterPro" id="IPR025768">
    <property type="entry name" value="TFG_box"/>
</dbReference>
<evidence type="ECO:0000256" key="1">
    <source>
        <dbReference type="PROSITE-ProRule" id="PRU00846"/>
    </source>
</evidence>